<evidence type="ECO:0000256" key="2">
    <source>
        <dbReference type="ARBA" id="ARBA00022485"/>
    </source>
</evidence>
<dbReference type="PANTHER" id="PTHR47153">
    <property type="entry name" value="LACTATE UTILIZATION PROTEIN B"/>
    <property type="match status" value="1"/>
</dbReference>
<dbReference type="Proteomes" id="UP001164761">
    <property type="component" value="Chromosome"/>
</dbReference>
<dbReference type="InterPro" id="IPR037171">
    <property type="entry name" value="NagB/RpiA_transferase-like"/>
</dbReference>
<keyword evidence="1" id="KW-0813">Transport</keyword>
<sequence>MANGLKERIHYALQDARLHDAVRRAVDHMKNQKKAAEPQIPYEAFRERAREIRNHTEAHLDYYLGLFAENVRKNGGQVHFCQSGAEAVDTVQRIALRRHAKSIVKSKSMVTEELHLNHALQDQGIEVIETDLGEYIIQLDGETPSHIVGPSLHKTKEQVAKRFTEIAGKEIPSDPHALTAFARKVLRQKFLHSDIGISGCNFAIAETGSISLFTNEGNARMVTTLPPVHIAVMGMERILPCLADLEVFMNLLPRAATGQKLTSYVTLISGPRQGLEVDGPEEFHVVIVDNHRNNLLGDEYQEALNCIRCGACLNACPAFRHTGGHAYGSVYSGPIGIVISPLLNEHDTAIQELPYDCSVCGACAEACPVKIPLPDMIVRLRNRNVRRGLTPRTERMAFTQFGIVFSDAKKYKIVLKTGRALQKFVSKNGRIDAKLPGLSGWTSSRSLPQVAKTTFREWVQNGLLEQLKKEQGGK</sequence>
<dbReference type="InterPro" id="IPR004452">
    <property type="entry name" value="LutB/LldF"/>
</dbReference>
<protein>
    <submittedName>
        <fullName evidence="9">LutB/LldF family L-lactate oxidation iron-sulfur protein</fullName>
    </submittedName>
</protein>
<dbReference type="PANTHER" id="PTHR47153:SF2">
    <property type="entry name" value="LACTATE UTILIZATION PROTEIN B"/>
    <property type="match status" value="1"/>
</dbReference>
<dbReference type="PROSITE" id="PS00198">
    <property type="entry name" value="4FE4S_FER_1"/>
    <property type="match status" value="2"/>
</dbReference>
<evidence type="ECO:0000256" key="7">
    <source>
        <dbReference type="ARBA" id="ARBA00023014"/>
    </source>
</evidence>
<organism evidence="9 10">
    <name type="scientific">Alicyclobacillus fastidiosus</name>
    <dbReference type="NCBI Taxonomy" id="392011"/>
    <lineage>
        <taxon>Bacteria</taxon>
        <taxon>Bacillati</taxon>
        <taxon>Bacillota</taxon>
        <taxon>Bacilli</taxon>
        <taxon>Bacillales</taxon>
        <taxon>Alicyclobacillaceae</taxon>
        <taxon>Alicyclobacillus</taxon>
    </lineage>
</organism>
<dbReference type="Gene3D" id="3.40.50.10420">
    <property type="entry name" value="NagB/RpiA/CoA transferase-like"/>
    <property type="match status" value="1"/>
</dbReference>
<dbReference type="NCBIfam" id="TIGR00273">
    <property type="entry name" value="LutB/LldF family L-lactate oxidation iron-sulfur protein"/>
    <property type="match status" value="1"/>
</dbReference>
<dbReference type="InterPro" id="IPR017900">
    <property type="entry name" value="4Fe4S_Fe_S_CS"/>
</dbReference>
<evidence type="ECO:0000256" key="6">
    <source>
        <dbReference type="ARBA" id="ARBA00023004"/>
    </source>
</evidence>
<evidence type="ECO:0000313" key="10">
    <source>
        <dbReference type="Proteomes" id="UP001164761"/>
    </source>
</evidence>
<keyword evidence="7" id="KW-0411">Iron-sulfur</keyword>
<evidence type="ECO:0000313" key="9">
    <source>
        <dbReference type="EMBL" id="WAH39845.1"/>
    </source>
</evidence>
<feature type="domain" description="4Fe-4S ferredoxin-type" evidence="8">
    <location>
        <begin position="297"/>
        <end position="324"/>
    </location>
</feature>
<dbReference type="InterPro" id="IPR009051">
    <property type="entry name" value="Helical_ferredxn"/>
</dbReference>
<evidence type="ECO:0000259" key="8">
    <source>
        <dbReference type="PROSITE" id="PS51379"/>
    </source>
</evidence>
<keyword evidence="10" id="KW-1185">Reference proteome</keyword>
<accession>A0ABY6ZCK0</accession>
<dbReference type="Pfam" id="PF02589">
    <property type="entry name" value="LUD_dom"/>
    <property type="match status" value="1"/>
</dbReference>
<keyword evidence="6" id="KW-0408">Iron</keyword>
<dbReference type="SUPFAM" id="SSF100950">
    <property type="entry name" value="NagB/RpiA/CoA transferase-like"/>
    <property type="match status" value="1"/>
</dbReference>
<dbReference type="InterPro" id="IPR003741">
    <property type="entry name" value="LUD_dom"/>
</dbReference>
<reference evidence="9" key="1">
    <citation type="submission" date="2022-08" db="EMBL/GenBank/DDBJ databases">
        <title>Alicyclobacillus fastidiosus DSM 17978, complete genome.</title>
        <authorList>
            <person name="Wang Q."/>
            <person name="Cai R."/>
            <person name="Wang Z."/>
        </authorList>
    </citation>
    <scope>NUCLEOTIDE SEQUENCE</scope>
    <source>
        <strain evidence="9">DSM 17978</strain>
    </source>
</reference>
<dbReference type="PROSITE" id="PS51379">
    <property type="entry name" value="4FE4S_FER_2"/>
    <property type="match status" value="2"/>
</dbReference>
<keyword evidence="3" id="KW-0479">Metal-binding</keyword>
<dbReference type="InterPro" id="IPR017896">
    <property type="entry name" value="4Fe4S_Fe-S-bd"/>
</dbReference>
<dbReference type="InterPro" id="IPR024185">
    <property type="entry name" value="FTHF_cligase-like_sf"/>
</dbReference>
<dbReference type="Gene3D" id="1.10.1060.10">
    <property type="entry name" value="Alpha-helical ferredoxin"/>
    <property type="match status" value="1"/>
</dbReference>
<gene>
    <name evidence="9" type="ORF">NZD89_15690</name>
</gene>
<evidence type="ECO:0000256" key="3">
    <source>
        <dbReference type="ARBA" id="ARBA00022723"/>
    </source>
</evidence>
<dbReference type="EMBL" id="CP104067">
    <property type="protein sequence ID" value="WAH39845.1"/>
    <property type="molecule type" value="Genomic_DNA"/>
</dbReference>
<evidence type="ECO:0000256" key="4">
    <source>
        <dbReference type="ARBA" id="ARBA00022737"/>
    </source>
</evidence>
<dbReference type="InterPro" id="IPR024569">
    <property type="entry name" value="LutB_C"/>
</dbReference>
<dbReference type="SUPFAM" id="SSF46548">
    <property type="entry name" value="alpha-helical ferredoxin"/>
    <property type="match status" value="1"/>
</dbReference>
<keyword evidence="5" id="KW-0249">Electron transport</keyword>
<keyword evidence="4" id="KW-0677">Repeat</keyword>
<dbReference type="Pfam" id="PF11870">
    <property type="entry name" value="LutB_C"/>
    <property type="match status" value="1"/>
</dbReference>
<evidence type="ECO:0000256" key="1">
    <source>
        <dbReference type="ARBA" id="ARBA00022448"/>
    </source>
</evidence>
<feature type="domain" description="4Fe-4S ferredoxin-type" evidence="8">
    <location>
        <begin position="348"/>
        <end position="377"/>
    </location>
</feature>
<name>A0ABY6ZCK0_9BACL</name>
<evidence type="ECO:0000256" key="5">
    <source>
        <dbReference type="ARBA" id="ARBA00022982"/>
    </source>
</evidence>
<proteinExistence type="predicted"/>
<dbReference type="RefSeq" id="WP_268003743.1">
    <property type="nucleotide sequence ID" value="NZ_CP104067.1"/>
</dbReference>
<keyword evidence="2" id="KW-0004">4Fe-4S</keyword>
<dbReference type="Pfam" id="PF13183">
    <property type="entry name" value="Fer4_8"/>
    <property type="match status" value="1"/>
</dbReference>